<feature type="region of interest" description="Disordered" evidence="1">
    <location>
        <begin position="145"/>
        <end position="166"/>
    </location>
</feature>
<evidence type="ECO:0000256" key="1">
    <source>
        <dbReference type="SAM" id="MobiDB-lite"/>
    </source>
</evidence>
<dbReference type="AlphaFoldDB" id="A0A1E3ALB5"/>
<accession>A0A1E3ALB5</accession>
<name>A0A1E3ALB5_9FIRM</name>
<dbReference type="GeneID" id="93301828"/>
<keyword evidence="2" id="KW-0732">Signal</keyword>
<organism evidence="3 4">
    <name type="scientific">Eisenbergiella tayi</name>
    <dbReference type="NCBI Taxonomy" id="1432052"/>
    <lineage>
        <taxon>Bacteria</taxon>
        <taxon>Bacillati</taxon>
        <taxon>Bacillota</taxon>
        <taxon>Clostridia</taxon>
        <taxon>Lachnospirales</taxon>
        <taxon>Lachnospiraceae</taxon>
        <taxon>Eisenbergiella</taxon>
    </lineage>
</organism>
<feature type="chain" id="PRO_5009123019" evidence="2">
    <location>
        <begin position="35"/>
        <end position="293"/>
    </location>
</feature>
<gene>
    <name evidence="3" type="ORF">BEH84_03859</name>
</gene>
<evidence type="ECO:0000256" key="2">
    <source>
        <dbReference type="SAM" id="SignalP"/>
    </source>
</evidence>
<proteinExistence type="predicted"/>
<feature type="signal peptide" evidence="2">
    <location>
        <begin position="1"/>
        <end position="34"/>
    </location>
</feature>
<reference evidence="3 4" key="1">
    <citation type="submission" date="2016-07" db="EMBL/GenBank/DDBJ databases">
        <title>Characterization of isolates of Eisenbergiella tayi derived from blood cultures, using whole genome sequencing.</title>
        <authorList>
            <person name="Burdz T."/>
            <person name="Wiebe D."/>
            <person name="Huynh C."/>
            <person name="Bernard K."/>
        </authorList>
    </citation>
    <scope>NUCLEOTIDE SEQUENCE [LARGE SCALE GENOMIC DNA]</scope>
    <source>
        <strain evidence="3 4">NML 120489</strain>
    </source>
</reference>
<evidence type="ECO:0000313" key="4">
    <source>
        <dbReference type="Proteomes" id="UP000095003"/>
    </source>
</evidence>
<dbReference type="RefSeq" id="WP_141702945.1">
    <property type="nucleotide sequence ID" value="NZ_DBFYTC010000176.1"/>
</dbReference>
<protein>
    <submittedName>
        <fullName evidence="3">Uncharacterized protein</fullName>
    </submittedName>
</protein>
<dbReference type="EMBL" id="MCGI01000004">
    <property type="protein sequence ID" value="ODM09492.1"/>
    <property type="molecule type" value="Genomic_DNA"/>
</dbReference>
<evidence type="ECO:0000313" key="3">
    <source>
        <dbReference type="EMBL" id="ODM09492.1"/>
    </source>
</evidence>
<dbReference type="Proteomes" id="UP000095003">
    <property type="component" value="Unassembled WGS sequence"/>
</dbReference>
<comment type="caution">
    <text evidence="3">The sequence shown here is derived from an EMBL/GenBank/DDBJ whole genome shotgun (WGS) entry which is preliminary data.</text>
</comment>
<sequence>MSSRKGFFRKVVSCIMTTALCVGAFVIMPITANAAATKEEVLGKWISGSQTFIFYEDGTVFHEYSGGHNTRQYHMEADSLEVVMRDGGNDTLHYDLWRGERIGDSAQDGDDAVVFLMDGNGTMLSWNVTKKNGTWESRTADRLTRINTPDPVTDSNSSGSNGHNHNYEWEVETEPTETTDGESVYKCIYCGHIDARQPISANVAIRRNLEDSIKKASAGSTVTFDNKAWLCYPQYILDVLKEKGDVSLKTDFTYEGVKYSFTIPAGSDYSNLEPADFYGYMYLLGAFGGTVVE</sequence>
<feature type="compositionally biased region" description="Low complexity" evidence="1">
    <location>
        <begin position="155"/>
        <end position="164"/>
    </location>
</feature>